<name>E0RRU1_WINT6</name>
<dbReference type="SUPFAM" id="SSF102829">
    <property type="entry name" value="Cell division protein ZapA-like"/>
    <property type="match status" value="1"/>
</dbReference>
<dbReference type="AlphaFoldDB" id="E0RRU1"/>
<gene>
    <name evidence="1" type="ordered locus">STHERM_c07770</name>
</gene>
<evidence type="ECO:0000313" key="2">
    <source>
        <dbReference type="Proteomes" id="UP000001296"/>
    </source>
</evidence>
<dbReference type="RefSeq" id="WP_013313569.1">
    <property type="nucleotide sequence ID" value="NC_014484.1"/>
</dbReference>
<dbReference type="HOGENOM" id="CLU_116623_5_1_12"/>
<dbReference type="KEGG" id="sta:STHERM_c07770"/>
<dbReference type="InterPro" id="IPR036192">
    <property type="entry name" value="Cell_div_ZapA-like_sf"/>
</dbReference>
<dbReference type="EMBL" id="CP001698">
    <property type="protein sequence ID" value="ADN01728.1"/>
    <property type="molecule type" value="Genomic_DNA"/>
</dbReference>
<evidence type="ECO:0008006" key="3">
    <source>
        <dbReference type="Google" id="ProtNLM"/>
    </source>
</evidence>
<dbReference type="Proteomes" id="UP000001296">
    <property type="component" value="Chromosome"/>
</dbReference>
<accession>E0RRU1</accession>
<proteinExistence type="predicted"/>
<sequence length="94" mass="10748">MEHPFEINILGTRFAIRTDQSPQHMERVLSTYTRKVDDIMKKTGVQDPLKIAILAGLVLADDLLHEQTDRTSPHGDELERLTSRLLLQINEALE</sequence>
<protein>
    <recommendedName>
        <fullName evidence="3">Cell division protein ZapA</fullName>
    </recommendedName>
</protein>
<dbReference type="InterPro" id="IPR007838">
    <property type="entry name" value="Cell_div_ZapA-like"/>
</dbReference>
<dbReference type="PaxDb" id="665571-STHERM_c07770"/>
<organism evidence="1 2">
    <name type="scientific">Winmispira thermophila (strain ATCC 49972 / DSM 6192 / RI 19.B1)</name>
    <name type="common">Spirochaeta thermophila</name>
    <dbReference type="NCBI Taxonomy" id="665571"/>
    <lineage>
        <taxon>Bacteria</taxon>
        <taxon>Pseudomonadati</taxon>
        <taxon>Spirochaetota</taxon>
        <taxon>Spirochaetia</taxon>
        <taxon>Winmispirales</taxon>
        <taxon>Winmispiraceae</taxon>
        <taxon>Winmispira</taxon>
    </lineage>
</organism>
<dbReference type="Pfam" id="PF05164">
    <property type="entry name" value="ZapA"/>
    <property type="match status" value="1"/>
</dbReference>
<reference evidence="1 2" key="2">
    <citation type="journal article" date="2010" name="J. Bacteriol.">
        <title>Genome sequence of the polysaccharide-degrading, thermophilic anaerobe Spirochaeta thermophila DSM 6192.</title>
        <authorList>
            <person name="Angelov A."/>
            <person name="Liebl S."/>
            <person name="Ballschmiter M."/>
            <person name="Bomeke M."/>
            <person name="Lehmann R."/>
            <person name="Liesegang H."/>
            <person name="Daniel R."/>
            <person name="Liebl W."/>
        </authorList>
    </citation>
    <scope>NUCLEOTIDE SEQUENCE [LARGE SCALE GENOMIC DNA]</scope>
    <source>
        <strain evidence="2">ATCC 49972 / DSM 6192 / RI 19.B1</strain>
    </source>
</reference>
<evidence type="ECO:0000313" key="1">
    <source>
        <dbReference type="EMBL" id="ADN01728.1"/>
    </source>
</evidence>
<reference key="1">
    <citation type="submission" date="2009-08" db="EMBL/GenBank/DDBJ databases">
        <title>The genome sequence of Spirochaeta thermophila DSM6192.</title>
        <authorList>
            <person name="Angelov A."/>
            <person name="Mientus M."/>
            <person name="Wittenberg S."/>
            <person name="Lehmann R."/>
            <person name="Liesegang H."/>
            <person name="Daniel R."/>
            <person name="Liebl W."/>
        </authorList>
    </citation>
    <scope>NUCLEOTIDE SEQUENCE</scope>
    <source>
        <strain>DSM 6192</strain>
    </source>
</reference>